<feature type="coiled-coil region" evidence="8">
    <location>
        <begin position="3"/>
        <end position="51"/>
    </location>
</feature>
<dbReference type="PANTHER" id="PTHR45453">
    <property type="entry name" value="PHOSPHATE REGULON SENSOR PROTEIN PHOR"/>
    <property type="match status" value="1"/>
</dbReference>
<evidence type="ECO:0000313" key="11">
    <source>
        <dbReference type="EMBL" id="QKI89554.1"/>
    </source>
</evidence>
<dbReference type="Gene3D" id="3.30.565.10">
    <property type="entry name" value="Histidine kinase-like ATPase, C-terminal domain"/>
    <property type="match status" value="1"/>
</dbReference>
<dbReference type="InterPro" id="IPR036097">
    <property type="entry name" value="HisK_dim/P_sf"/>
</dbReference>
<dbReference type="KEGG" id="txa:HQN79_08240"/>
<dbReference type="PROSITE" id="PS50109">
    <property type="entry name" value="HIS_KIN"/>
    <property type="match status" value="1"/>
</dbReference>
<dbReference type="GO" id="GO:0000155">
    <property type="term" value="F:phosphorelay sensor kinase activity"/>
    <property type="evidence" value="ECO:0007669"/>
    <property type="project" value="InterPro"/>
</dbReference>
<keyword evidence="7" id="KW-0472">Membrane</keyword>
<dbReference type="InterPro" id="IPR003661">
    <property type="entry name" value="HisK_dim/P_dom"/>
</dbReference>
<dbReference type="SMART" id="SM00387">
    <property type="entry name" value="HATPase_c"/>
    <property type="match status" value="1"/>
</dbReference>
<dbReference type="PROSITE" id="PS50112">
    <property type="entry name" value="PAS"/>
    <property type="match status" value="1"/>
</dbReference>
<keyword evidence="12" id="KW-1185">Reference proteome</keyword>
<dbReference type="GO" id="GO:0004721">
    <property type="term" value="F:phosphoprotein phosphatase activity"/>
    <property type="evidence" value="ECO:0007669"/>
    <property type="project" value="TreeGrafter"/>
</dbReference>
<dbReference type="CDD" id="cd00075">
    <property type="entry name" value="HATPase"/>
    <property type="match status" value="1"/>
</dbReference>
<dbReference type="InterPro" id="IPR004358">
    <property type="entry name" value="Sig_transdc_His_kin-like_C"/>
</dbReference>
<keyword evidence="8" id="KW-0175">Coiled coil</keyword>
<accession>A0A7D4NLU7</accession>
<dbReference type="CDD" id="cd00082">
    <property type="entry name" value="HisKA"/>
    <property type="match status" value="1"/>
</dbReference>
<dbReference type="InterPro" id="IPR000014">
    <property type="entry name" value="PAS"/>
</dbReference>
<dbReference type="EC" id="2.7.13.3" evidence="2"/>
<dbReference type="GO" id="GO:0005886">
    <property type="term" value="C:plasma membrane"/>
    <property type="evidence" value="ECO:0007669"/>
    <property type="project" value="TreeGrafter"/>
</dbReference>
<keyword evidence="3" id="KW-0597">Phosphoprotein</keyword>
<sequence length="377" mass="41990">MQSAEQQERIKELEEAFALFNQTSERLTESYNALQKRTADLQDQLAQSDLEKKRMADRLTRLLQLLPASVVVLDRENRITEMNPSAENLLGEDAKGRTWPVVQRNVFLEKNSAGELVTHQGQVFQLANTALDQEVGRILLLQDVTDARRLQEHVSRHQRLTSMGEMAASLAHQIRTPLSSALLYVSQLNAAELTQAQREKFALKVQSSLHHLESLVQDMLQYAKGGKSSRKPLSVEELVALTMRNLEERVNNAHAHLSYDHSAGDLQINGDMDGLSTALQNLVNNALDHIPDQALIRISVKRSEAYIDIIVSDNGPGIEAENLHKVFEPFYTSRAKGTGLGLAVVRAVAEAHHGEAWVKSIVGYGSQFGIRLPLEAE</sequence>
<dbReference type="AlphaFoldDB" id="A0A7D4NLU7"/>
<dbReference type="Gene3D" id="1.10.287.130">
    <property type="match status" value="1"/>
</dbReference>
<keyword evidence="5" id="KW-0418">Kinase</keyword>
<dbReference type="Pfam" id="PF00512">
    <property type="entry name" value="HisKA"/>
    <property type="match status" value="1"/>
</dbReference>
<dbReference type="GO" id="GO:0016036">
    <property type="term" value="P:cellular response to phosphate starvation"/>
    <property type="evidence" value="ECO:0007669"/>
    <property type="project" value="TreeGrafter"/>
</dbReference>
<dbReference type="InterPro" id="IPR050351">
    <property type="entry name" value="BphY/WalK/GraS-like"/>
</dbReference>
<dbReference type="Gene3D" id="3.30.450.20">
    <property type="entry name" value="PAS domain"/>
    <property type="match status" value="1"/>
</dbReference>
<dbReference type="SUPFAM" id="SSF55874">
    <property type="entry name" value="ATPase domain of HSP90 chaperone/DNA topoisomerase II/histidine kinase"/>
    <property type="match status" value="1"/>
</dbReference>
<name>A0A7D4NLU7_9GAMM</name>
<dbReference type="PRINTS" id="PR00344">
    <property type="entry name" value="BCTRLSENSOR"/>
</dbReference>
<dbReference type="EMBL" id="CP054020">
    <property type="protein sequence ID" value="QKI89554.1"/>
    <property type="molecule type" value="Genomic_DNA"/>
</dbReference>
<evidence type="ECO:0000256" key="6">
    <source>
        <dbReference type="ARBA" id="ARBA00023012"/>
    </source>
</evidence>
<dbReference type="SMART" id="SM00388">
    <property type="entry name" value="HisKA"/>
    <property type="match status" value="1"/>
</dbReference>
<dbReference type="Proteomes" id="UP000504724">
    <property type="component" value="Chromosome"/>
</dbReference>
<dbReference type="PANTHER" id="PTHR45453:SF1">
    <property type="entry name" value="PHOSPHATE REGULON SENSOR PROTEIN PHOR"/>
    <property type="match status" value="1"/>
</dbReference>
<dbReference type="RefSeq" id="WP_173285480.1">
    <property type="nucleotide sequence ID" value="NZ_CP054020.1"/>
</dbReference>
<comment type="catalytic activity">
    <reaction evidence="1">
        <text>ATP + protein L-histidine = ADP + protein N-phospho-L-histidine.</text>
        <dbReference type="EC" id="2.7.13.3"/>
    </reaction>
</comment>
<dbReference type="SUPFAM" id="SSF47384">
    <property type="entry name" value="Homodimeric domain of signal transducing histidine kinase"/>
    <property type="match status" value="1"/>
</dbReference>
<feature type="domain" description="Histidine kinase" evidence="9">
    <location>
        <begin position="169"/>
        <end position="376"/>
    </location>
</feature>
<keyword evidence="4" id="KW-0808">Transferase</keyword>
<feature type="domain" description="PAS" evidence="10">
    <location>
        <begin position="55"/>
        <end position="91"/>
    </location>
</feature>
<organism evidence="11 12">
    <name type="scientific">Thiomicrorhabdus xiamenensis</name>
    <dbReference type="NCBI Taxonomy" id="2739063"/>
    <lineage>
        <taxon>Bacteria</taxon>
        <taxon>Pseudomonadati</taxon>
        <taxon>Pseudomonadota</taxon>
        <taxon>Gammaproteobacteria</taxon>
        <taxon>Thiotrichales</taxon>
        <taxon>Piscirickettsiaceae</taxon>
        <taxon>Thiomicrorhabdus</taxon>
    </lineage>
</organism>
<evidence type="ECO:0000256" key="8">
    <source>
        <dbReference type="SAM" id="Coils"/>
    </source>
</evidence>
<dbReference type="InterPro" id="IPR036890">
    <property type="entry name" value="HATPase_C_sf"/>
</dbReference>
<reference evidence="11 12" key="1">
    <citation type="submission" date="2020-05" db="EMBL/GenBank/DDBJ databases">
        <title>Thiomicrorhabdus sediminis sp.nov. and Thiomicrorhabdus xiamenensis sp.nov., novel sulfur-oxidizing bacteria isolated from coastal sediment.</title>
        <authorList>
            <person name="Liu X."/>
        </authorList>
    </citation>
    <scope>NUCLEOTIDE SEQUENCE [LARGE SCALE GENOMIC DNA]</scope>
    <source>
        <strain evidence="11 12">G2</strain>
    </source>
</reference>
<evidence type="ECO:0000256" key="1">
    <source>
        <dbReference type="ARBA" id="ARBA00000085"/>
    </source>
</evidence>
<evidence type="ECO:0000256" key="5">
    <source>
        <dbReference type="ARBA" id="ARBA00022777"/>
    </source>
</evidence>
<gene>
    <name evidence="11" type="ORF">HQN79_08240</name>
</gene>
<proteinExistence type="predicted"/>
<evidence type="ECO:0000256" key="2">
    <source>
        <dbReference type="ARBA" id="ARBA00012438"/>
    </source>
</evidence>
<evidence type="ECO:0000259" key="9">
    <source>
        <dbReference type="PROSITE" id="PS50109"/>
    </source>
</evidence>
<protein>
    <recommendedName>
        <fullName evidence="2">histidine kinase</fullName>
        <ecNumber evidence="2">2.7.13.3</ecNumber>
    </recommendedName>
</protein>
<dbReference type="SUPFAM" id="SSF55785">
    <property type="entry name" value="PYP-like sensor domain (PAS domain)"/>
    <property type="match status" value="1"/>
</dbReference>
<dbReference type="Pfam" id="PF13188">
    <property type="entry name" value="PAS_8"/>
    <property type="match status" value="1"/>
</dbReference>
<keyword evidence="6" id="KW-0902">Two-component regulatory system</keyword>
<dbReference type="InterPro" id="IPR005467">
    <property type="entry name" value="His_kinase_dom"/>
</dbReference>
<evidence type="ECO:0000259" key="10">
    <source>
        <dbReference type="PROSITE" id="PS50112"/>
    </source>
</evidence>
<dbReference type="InterPro" id="IPR003594">
    <property type="entry name" value="HATPase_dom"/>
</dbReference>
<evidence type="ECO:0000256" key="4">
    <source>
        <dbReference type="ARBA" id="ARBA00022679"/>
    </source>
</evidence>
<evidence type="ECO:0000256" key="7">
    <source>
        <dbReference type="ARBA" id="ARBA00023136"/>
    </source>
</evidence>
<evidence type="ECO:0000256" key="3">
    <source>
        <dbReference type="ARBA" id="ARBA00022553"/>
    </source>
</evidence>
<dbReference type="Pfam" id="PF02518">
    <property type="entry name" value="HATPase_c"/>
    <property type="match status" value="1"/>
</dbReference>
<evidence type="ECO:0000313" key="12">
    <source>
        <dbReference type="Proteomes" id="UP000504724"/>
    </source>
</evidence>
<dbReference type="CDD" id="cd00130">
    <property type="entry name" value="PAS"/>
    <property type="match status" value="1"/>
</dbReference>
<dbReference type="InterPro" id="IPR035965">
    <property type="entry name" value="PAS-like_dom_sf"/>
</dbReference>